<sequence length="68" mass="7355">MNIHSQEPLTPWCTVGGPQTLPANTTTCDNDHRSQHPLFPGIRGPENVTPTTAAIAIHFLWTAVLPAI</sequence>
<protein>
    <submittedName>
        <fullName evidence="2">Uncharacterized protein</fullName>
    </submittedName>
</protein>
<reference evidence="2 3" key="1">
    <citation type="journal article" date="2022" name="Nat. Ecol. Evol.">
        <title>A masculinizing supergene underlies an exaggerated male reproductive morph in a spider.</title>
        <authorList>
            <person name="Hendrickx F."/>
            <person name="De Corte Z."/>
            <person name="Sonet G."/>
            <person name="Van Belleghem S.M."/>
            <person name="Kostlbacher S."/>
            <person name="Vangestel C."/>
        </authorList>
    </citation>
    <scope>NUCLEOTIDE SEQUENCE [LARGE SCALE GENOMIC DNA]</scope>
    <source>
        <strain evidence="2">W744_W776</strain>
    </source>
</reference>
<evidence type="ECO:0000256" key="1">
    <source>
        <dbReference type="SAM" id="MobiDB-lite"/>
    </source>
</evidence>
<name>A0AAV6UJ34_9ARAC</name>
<keyword evidence="3" id="KW-1185">Reference proteome</keyword>
<feature type="region of interest" description="Disordered" evidence="1">
    <location>
        <begin position="24"/>
        <end position="45"/>
    </location>
</feature>
<evidence type="ECO:0000313" key="2">
    <source>
        <dbReference type="EMBL" id="KAG8184264.1"/>
    </source>
</evidence>
<organism evidence="2 3">
    <name type="scientific">Oedothorax gibbosus</name>
    <dbReference type="NCBI Taxonomy" id="931172"/>
    <lineage>
        <taxon>Eukaryota</taxon>
        <taxon>Metazoa</taxon>
        <taxon>Ecdysozoa</taxon>
        <taxon>Arthropoda</taxon>
        <taxon>Chelicerata</taxon>
        <taxon>Arachnida</taxon>
        <taxon>Araneae</taxon>
        <taxon>Araneomorphae</taxon>
        <taxon>Entelegynae</taxon>
        <taxon>Araneoidea</taxon>
        <taxon>Linyphiidae</taxon>
        <taxon>Erigoninae</taxon>
        <taxon>Oedothorax</taxon>
    </lineage>
</organism>
<comment type="caution">
    <text evidence="2">The sequence shown here is derived from an EMBL/GenBank/DDBJ whole genome shotgun (WGS) entry which is preliminary data.</text>
</comment>
<proteinExistence type="predicted"/>
<dbReference type="EMBL" id="JAFNEN010000380">
    <property type="protein sequence ID" value="KAG8184264.1"/>
    <property type="molecule type" value="Genomic_DNA"/>
</dbReference>
<dbReference type="AlphaFoldDB" id="A0AAV6UJ34"/>
<gene>
    <name evidence="2" type="ORF">JTE90_001083</name>
</gene>
<accession>A0AAV6UJ34</accession>
<dbReference type="Proteomes" id="UP000827092">
    <property type="component" value="Unassembled WGS sequence"/>
</dbReference>
<evidence type="ECO:0000313" key="3">
    <source>
        <dbReference type="Proteomes" id="UP000827092"/>
    </source>
</evidence>